<proteinExistence type="predicted"/>
<feature type="domain" description="Domain of unknown function at the cortex 1" evidence="2">
    <location>
        <begin position="5"/>
        <end position="290"/>
    </location>
</feature>
<sequence>MPRTRLRILAGPTFYDLSEIEPNSGEGFPISTDAFEGRLAVYIKGFPGGDVVTGTALTTTPSEETEGEDEGEEEKEEGKGVPYFDRKERDAKSWSIQFQGRFLQSHTADDILVGAAFDYPLSLPWGFSAVTGFMQFIDRTLVVDTTSAKPSALSPLITAMPFFSCSPYSAPPSPSAQTSQPNSTHQGLPAFPASDLIADDFKSLRYADEDGETVEVAPGMESRRKVFRDAAKRKLVKFGPEDLITADYVHGHLTLAPTTIAVHAVGLTFNMMQHWDGRPVRFICCERLKPQEPRSTGQREGDGMPWGRVFWCVALERVSEDSDSEGPTDSESEGEEAFKSGEESDS</sequence>
<dbReference type="PANTHER" id="PTHR34826:SF2">
    <property type="entry name" value="UPF0590 PROTEIN C409.17C"/>
    <property type="match status" value="1"/>
</dbReference>
<feature type="compositionally biased region" description="Basic and acidic residues" evidence="1">
    <location>
        <begin position="336"/>
        <end position="346"/>
    </location>
</feature>
<evidence type="ECO:0000259" key="2">
    <source>
        <dbReference type="Pfam" id="PF08588"/>
    </source>
</evidence>
<dbReference type="PANTHER" id="PTHR34826">
    <property type="entry name" value="UPF0590 PROTEIN C409.17C"/>
    <property type="match status" value="1"/>
</dbReference>
<protein>
    <recommendedName>
        <fullName evidence="2">Domain of unknown function at the cortex 1 domain-containing protein</fullName>
    </recommendedName>
</protein>
<comment type="caution">
    <text evidence="3">The sequence shown here is derived from an EMBL/GenBank/DDBJ whole genome shotgun (WGS) entry which is preliminary data.</text>
</comment>
<keyword evidence="4" id="KW-1185">Reference proteome</keyword>
<feature type="compositionally biased region" description="Acidic residues" evidence="1">
    <location>
        <begin position="63"/>
        <end position="75"/>
    </location>
</feature>
<gene>
    <name evidence="3" type="ORF">EUX98_g1238</name>
</gene>
<dbReference type="Proteomes" id="UP000308730">
    <property type="component" value="Unassembled WGS sequence"/>
</dbReference>
<dbReference type="EMBL" id="SGPM01000013">
    <property type="protein sequence ID" value="THH32925.1"/>
    <property type="molecule type" value="Genomic_DNA"/>
</dbReference>
<dbReference type="OrthoDB" id="2119945at2759"/>
<evidence type="ECO:0000313" key="3">
    <source>
        <dbReference type="EMBL" id="THH32925.1"/>
    </source>
</evidence>
<feature type="compositionally biased region" description="Acidic residues" evidence="1">
    <location>
        <begin position="321"/>
        <end position="335"/>
    </location>
</feature>
<organism evidence="3 4">
    <name type="scientific">Antrodiella citrinella</name>
    <dbReference type="NCBI Taxonomy" id="2447956"/>
    <lineage>
        <taxon>Eukaryota</taxon>
        <taxon>Fungi</taxon>
        <taxon>Dikarya</taxon>
        <taxon>Basidiomycota</taxon>
        <taxon>Agaricomycotina</taxon>
        <taxon>Agaricomycetes</taxon>
        <taxon>Polyporales</taxon>
        <taxon>Steccherinaceae</taxon>
        <taxon>Antrodiella</taxon>
    </lineage>
</organism>
<evidence type="ECO:0000256" key="1">
    <source>
        <dbReference type="SAM" id="MobiDB-lite"/>
    </source>
</evidence>
<dbReference type="AlphaFoldDB" id="A0A4S4N3I7"/>
<name>A0A4S4N3I7_9APHY</name>
<feature type="region of interest" description="Disordered" evidence="1">
    <location>
        <begin position="53"/>
        <end position="82"/>
    </location>
</feature>
<evidence type="ECO:0000313" key="4">
    <source>
        <dbReference type="Proteomes" id="UP000308730"/>
    </source>
</evidence>
<feature type="region of interest" description="Disordered" evidence="1">
    <location>
        <begin position="318"/>
        <end position="346"/>
    </location>
</feature>
<reference evidence="3 4" key="1">
    <citation type="submission" date="2019-02" db="EMBL/GenBank/DDBJ databases">
        <title>Genome sequencing of the rare red list fungi Antrodiella citrinella (Flaviporus citrinellus).</title>
        <authorList>
            <person name="Buettner E."/>
            <person name="Kellner H."/>
        </authorList>
    </citation>
    <scope>NUCLEOTIDE SEQUENCE [LARGE SCALE GENOMIC DNA]</scope>
    <source>
        <strain evidence="3 4">DSM 108506</strain>
    </source>
</reference>
<dbReference type="Pfam" id="PF08588">
    <property type="entry name" value="Duc1"/>
    <property type="match status" value="1"/>
</dbReference>
<dbReference type="InterPro" id="IPR013897">
    <property type="entry name" value="Duc1"/>
</dbReference>
<accession>A0A4S4N3I7</accession>